<comment type="caution">
    <text evidence="2">The sequence shown here is derived from an EMBL/GenBank/DDBJ whole genome shotgun (WGS) entry which is preliminary data.</text>
</comment>
<feature type="transmembrane region" description="Helical" evidence="1">
    <location>
        <begin position="41"/>
        <end position="59"/>
    </location>
</feature>
<proteinExistence type="predicted"/>
<name>A0A3S0I3D7_9DEIO</name>
<sequence>MYRTFILLYVICLGGAALNHARDLWLGGWMPYTHASTLENAFWTSPTFIDLLIIALLLWRPR</sequence>
<accession>A0A3S0I3D7</accession>
<keyword evidence="1" id="KW-1133">Transmembrane helix</keyword>
<dbReference type="AlphaFoldDB" id="A0A3S0I3D7"/>
<dbReference type="RefSeq" id="WP_126352271.1">
    <property type="nucleotide sequence ID" value="NZ_CP086380.1"/>
</dbReference>
<evidence type="ECO:0000256" key="1">
    <source>
        <dbReference type="SAM" id="Phobius"/>
    </source>
</evidence>
<reference evidence="2 3" key="1">
    <citation type="submission" date="2018-12" db="EMBL/GenBank/DDBJ databases">
        <title>Deinococcus radiophilus ATCC 27603 genome sequencing and assembly.</title>
        <authorList>
            <person name="Maclea K.S."/>
            <person name="Maynard C.R."/>
        </authorList>
    </citation>
    <scope>NUCLEOTIDE SEQUENCE [LARGE SCALE GENOMIC DNA]</scope>
    <source>
        <strain evidence="2 3">ATCC 27603</strain>
    </source>
</reference>
<evidence type="ECO:0000313" key="3">
    <source>
        <dbReference type="Proteomes" id="UP000277766"/>
    </source>
</evidence>
<dbReference type="Proteomes" id="UP000277766">
    <property type="component" value="Unassembled WGS sequence"/>
</dbReference>
<dbReference type="EMBL" id="RXPE01000015">
    <property type="protein sequence ID" value="RTR26525.1"/>
    <property type="molecule type" value="Genomic_DNA"/>
</dbReference>
<keyword evidence="3" id="KW-1185">Reference proteome</keyword>
<organism evidence="2 3">
    <name type="scientific">Deinococcus radiophilus</name>
    <dbReference type="NCBI Taxonomy" id="32062"/>
    <lineage>
        <taxon>Bacteria</taxon>
        <taxon>Thermotogati</taxon>
        <taxon>Deinococcota</taxon>
        <taxon>Deinococci</taxon>
        <taxon>Deinococcales</taxon>
        <taxon>Deinococcaceae</taxon>
        <taxon>Deinococcus</taxon>
    </lineage>
</organism>
<dbReference type="OrthoDB" id="881941at2"/>
<keyword evidence="1" id="KW-0472">Membrane</keyword>
<keyword evidence="1" id="KW-0812">Transmembrane</keyword>
<protein>
    <submittedName>
        <fullName evidence="2">Uncharacterized protein</fullName>
    </submittedName>
</protein>
<gene>
    <name evidence="2" type="ORF">EJ104_08235</name>
</gene>
<evidence type="ECO:0000313" key="2">
    <source>
        <dbReference type="EMBL" id="RTR26525.1"/>
    </source>
</evidence>